<reference evidence="4" key="1">
    <citation type="journal article" date="2015" name="Nat. Genet.">
        <title>The genome and transcriptome of the zoonotic hookworm Ancylostoma ceylanicum identify infection-specific gene families.</title>
        <authorList>
            <person name="Schwarz E.M."/>
            <person name="Hu Y."/>
            <person name="Antoshechkin I."/>
            <person name="Miller M.M."/>
            <person name="Sternberg P.W."/>
            <person name="Aroian R.V."/>
        </authorList>
    </citation>
    <scope>NUCLEOTIDE SEQUENCE</scope>
    <source>
        <strain evidence="4">HY135</strain>
    </source>
</reference>
<evidence type="ECO:0000313" key="4">
    <source>
        <dbReference type="Proteomes" id="UP000024635"/>
    </source>
</evidence>
<accession>A0A016TBU6</accession>
<keyword evidence="4" id="KW-1185">Reference proteome</keyword>
<dbReference type="Pfam" id="PF01764">
    <property type="entry name" value="Lipase_3"/>
    <property type="match status" value="1"/>
</dbReference>
<dbReference type="AlphaFoldDB" id="A0A016TBU6"/>
<dbReference type="EMBL" id="JARK01001454">
    <property type="protein sequence ID" value="EYC00080.1"/>
    <property type="molecule type" value="Genomic_DNA"/>
</dbReference>
<dbReference type="GO" id="GO:0006629">
    <property type="term" value="P:lipid metabolic process"/>
    <property type="evidence" value="ECO:0007669"/>
    <property type="project" value="InterPro"/>
</dbReference>
<dbReference type="CDD" id="cd00519">
    <property type="entry name" value="Lipase_3"/>
    <property type="match status" value="1"/>
</dbReference>
<dbReference type="InterPro" id="IPR029058">
    <property type="entry name" value="AB_hydrolase_fold"/>
</dbReference>
<name>A0A016TBU6_9BILA</name>
<keyword evidence="1" id="KW-0732">Signal</keyword>
<dbReference type="SUPFAM" id="SSF53474">
    <property type="entry name" value="alpha/beta-Hydrolases"/>
    <property type="match status" value="1"/>
</dbReference>
<dbReference type="Proteomes" id="UP000024635">
    <property type="component" value="Unassembled WGS sequence"/>
</dbReference>
<dbReference type="PANTHER" id="PTHR45908:SF15">
    <property type="entry name" value="FUNGAL LIPASE-LIKE DOMAIN-CONTAINING PROTEIN"/>
    <property type="match status" value="1"/>
</dbReference>
<dbReference type="PANTHER" id="PTHR45908">
    <property type="entry name" value="PROTEIN CBG11750-RELATED"/>
    <property type="match status" value="1"/>
</dbReference>
<organism evidence="3 4">
    <name type="scientific">Ancylostoma ceylanicum</name>
    <dbReference type="NCBI Taxonomy" id="53326"/>
    <lineage>
        <taxon>Eukaryota</taxon>
        <taxon>Metazoa</taxon>
        <taxon>Ecdysozoa</taxon>
        <taxon>Nematoda</taxon>
        <taxon>Chromadorea</taxon>
        <taxon>Rhabditida</taxon>
        <taxon>Rhabditina</taxon>
        <taxon>Rhabditomorpha</taxon>
        <taxon>Strongyloidea</taxon>
        <taxon>Ancylostomatidae</taxon>
        <taxon>Ancylostomatinae</taxon>
        <taxon>Ancylostoma</taxon>
    </lineage>
</organism>
<proteinExistence type="predicted"/>
<dbReference type="InterPro" id="IPR002921">
    <property type="entry name" value="Fungal_lipase-type"/>
</dbReference>
<evidence type="ECO:0000256" key="1">
    <source>
        <dbReference type="SAM" id="SignalP"/>
    </source>
</evidence>
<comment type="caution">
    <text evidence="3">The sequence shown here is derived from an EMBL/GenBank/DDBJ whole genome shotgun (WGS) entry which is preliminary data.</text>
</comment>
<gene>
    <name evidence="3" type="primary">Acey_s0118.g762</name>
    <name evidence="3" type="ORF">Y032_0118g762</name>
</gene>
<sequence>MTLLIVLFIATLGACMNYSDNLARDIALPLSAALYSSNEAHFLHKKLNVSSSVTVLTVEMNGSSCSGLITTLPQSPSVAMAFSADLSVLTIFGGLEKLFYPLENWRHKGNVSPFLKQAFESLWKGVMENFFRQIVEEPKNQEVLITGHSFGGGLAALIAYDIVREGLINKDNVTLITLGQSLVGDKNFSKALEEQVKDSFRVVCKDNCIPHMPSQACGYENIGREESKTPVHLSGFLRGMNSEGFKICGDLKGDGCSGTQTNPIRVDMNDKYFVKNVTEFGMKCK</sequence>
<protein>
    <recommendedName>
        <fullName evidence="2">Fungal lipase-type domain-containing protein</fullName>
    </recommendedName>
</protein>
<feature type="signal peptide" evidence="1">
    <location>
        <begin position="1"/>
        <end position="15"/>
    </location>
</feature>
<dbReference type="OrthoDB" id="438440at2759"/>
<dbReference type="Gene3D" id="3.40.50.1820">
    <property type="entry name" value="alpha/beta hydrolase"/>
    <property type="match status" value="1"/>
</dbReference>
<evidence type="ECO:0000259" key="2">
    <source>
        <dbReference type="Pfam" id="PF01764"/>
    </source>
</evidence>
<evidence type="ECO:0000313" key="3">
    <source>
        <dbReference type="EMBL" id="EYC00080.1"/>
    </source>
</evidence>
<feature type="domain" description="Fungal lipase-type" evidence="2">
    <location>
        <begin position="99"/>
        <end position="215"/>
    </location>
</feature>
<feature type="chain" id="PRO_5012294269" description="Fungal lipase-type domain-containing protein" evidence="1">
    <location>
        <begin position="16"/>
        <end position="285"/>
    </location>
</feature>